<dbReference type="Proteomes" id="UP000185427">
    <property type="component" value="Chromosome"/>
</dbReference>
<proteinExistence type="predicted"/>
<evidence type="ECO:0000313" key="2">
    <source>
        <dbReference type="Proteomes" id="UP000185427"/>
    </source>
</evidence>
<dbReference type="InterPro" id="IPR046242">
    <property type="entry name" value="DUF6275"/>
</dbReference>
<dbReference type="AlphaFoldDB" id="A0A1L7GTB3"/>
<name>A0A1L7GTB3_LIMFE</name>
<organism evidence="1 2">
    <name type="scientific">Limosilactobacillus fermentum</name>
    <name type="common">Lactobacillus fermentum</name>
    <dbReference type="NCBI Taxonomy" id="1613"/>
    <lineage>
        <taxon>Bacteria</taxon>
        <taxon>Bacillati</taxon>
        <taxon>Bacillota</taxon>
        <taxon>Bacilli</taxon>
        <taxon>Lactobacillales</taxon>
        <taxon>Lactobacillaceae</taxon>
        <taxon>Limosilactobacillus</taxon>
    </lineage>
</organism>
<dbReference type="EMBL" id="CP019030">
    <property type="protein sequence ID" value="APU45300.1"/>
    <property type="molecule type" value="Genomic_DNA"/>
</dbReference>
<reference evidence="1 2" key="1">
    <citation type="submission" date="2016-12" db="EMBL/GenBank/DDBJ databases">
        <title>Complete Genome Sequence of Lactobacillus fermentum Strain SNUV175, a Probiotic for Treatment of Bacterial Vaginosis.</title>
        <authorList>
            <person name="Lee S."/>
            <person name="You H.J."/>
            <person name="Kwon B."/>
            <person name="Ko G."/>
        </authorList>
    </citation>
    <scope>NUCLEOTIDE SEQUENCE [LARGE SCALE GENOMIC DNA]</scope>
    <source>
        <strain evidence="1 2">SNUV175</strain>
    </source>
</reference>
<dbReference type="RefSeq" id="WP_075667138.1">
    <property type="nucleotide sequence ID" value="NZ_CP019030.1"/>
</dbReference>
<accession>A0A1L7GTB3</accession>
<protein>
    <submittedName>
        <fullName evidence="1">Uncharacterized protein</fullName>
    </submittedName>
</protein>
<evidence type="ECO:0000313" key="1">
    <source>
        <dbReference type="EMBL" id="APU45300.1"/>
    </source>
</evidence>
<dbReference type="Pfam" id="PF19791">
    <property type="entry name" value="DUF6275"/>
    <property type="match status" value="1"/>
</dbReference>
<sequence length="83" mass="9533">MSEFNQAEFESKAKKLVAKYLNYEVNEKELSIVGFSKVGADAKVMICDMDDHCFEVTYFGEDGEHIVDVYSYVECDKSDEELQ</sequence>
<gene>
    <name evidence="1" type="ORF">BUW47_02065</name>
</gene>